<organism evidence="1 2">
    <name type="scientific">Candidatus Mycosynbacter amalyticus</name>
    <dbReference type="NCBI Taxonomy" id="2665156"/>
    <lineage>
        <taxon>Bacteria</taxon>
        <taxon>Candidatus Saccharimonadota</taxon>
        <taxon>Candidatus Saccharimonadota incertae sedis</taxon>
        <taxon>Candidatus Mycosynbacter</taxon>
    </lineage>
</organism>
<evidence type="ECO:0000313" key="1">
    <source>
        <dbReference type="EMBL" id="QHN42774.1"/>
    </source>
</evidence>
<dbReference type="Proteomes" id="UP001059824">
    <property type="component" value="Chromosome"/>
</dbReference>
<dbReference type="PANTHER" id="PTHR34934:SF1">
    <property type="entry name" value="FLAVIN-DEPENDENT THYMIDYLATE SYNTHASE"/>
    <property type="match status" value="1"/>
</dbReference>
<accession>A0A857MJM4</accession>
<reference evidence="1" key="1">
    <citation type="journal article" date="2021" name="Nat. Microbiol.">
        <title>Cocultivation of an ultrasmall environmental parasitic bacterium with lytic ability against bacteria associated with wastewater foams.</title>
        <authorList>
            <person name="Batinovic S."/>
            <person name="Rose J.J.A."/>
            <person name="Ratcliffe J."/>
            <person name="Seviour R.J."/>
            <person name="Petrovski S."/>
        </authorList>
    </citation>
    <scope>NUCLEOTIDE SEQUENCE</scope>
    <source>
        <strain evidence="1">JR1</strain>
    </source>
</reference>
<dbReference type="InterPro" id="IPR003669">
    <property type="entry name" value="Thymidylate_synthase_ThyX"/>
</dbReference>
<dbReference type="RefSeq" id="WP_260764311.1">
    <property type="nucleotide sequence ID" value="NZ_CP045921.1"/>
</dbReference>
<dbReference type="GO" id="GO:0006231">
    <property type="term" value="P:dTMP biosynthetic process"/>
    <property type="evidence" value="ECO:0007669"/>
    <property type="project" value="InterPro"/>
</dbReference>
<name>A0A857MJM4_9BACT</name>
<evidence type="ECO:0000313" key="2">
    <source>
        <dbReference type="Proteomes" id="UP001059824"/>
    </source>
</evidence>
<sequence>MAYNAKIVLDSITEAGDRLTTMEVTFPRFVLAEFNTHRVFSRNSASSRAIPFEKQLARIRNDPFIPIYWGKNQPGMQASVELEGAEREIAIEDWLKARDDVVGHALELYHAGVHKQTVNRLLEPWMWHTVIVTATEWSNFFALRANEMAQPEIRVIAEKMKELYNASEPHLIREGEWHMPYIQPNELTWAQEDPGEAGKISAARCARVSYLTHDGKRDLDADLMLYKRLVEGGHMSPLEHVATPHLVDNDWPRRSEPGSRVIPVSGGFCGNFCGWKQLRKFVSNEADFSLVEKG</sequence>
<dbReference type="GO" id="GO:0050797">
    <property type="term" value="F:thymidylate synthase (FAD) activity"/>
    <property type="evidence" value="ECO:0007669"/>
    <property type="project" value="InterPro"/>
</dbReference>
<dbReference type="KEGG" id="mama:GII36_02815"/>
<gene>
    <name evidence="1" type="ORF">GII36_02815</name>
</gene>
<protein>
    <recommendedName>
        <fullName evidence="3">Thymidylate synthase</fullName>
    </recommendedName>
</protein>
<dbReference type="GO" id="GO:0004799">
    <property type="term" value="F:thymidylate synthase activity"/>
    <property type="evidence" value="ECO:0007669"/>
    <property type="project" value="TreeGrafter"/>
</dbReference>
<dbReference type="PROSITE" id="PS51331">
    <property type="entry name" value="THYX"/>
    <property type="match status" value="1"/>
</dbReference>
<proteinExistence type="predicted"/>
<dbReference type="EMBL" id="CP045921">
    <property type="protein sequence ID" value="QHN42774.1"/>
    <property type="molecule type" value="Genomic_DNA"/>
</dbReference>
<dbReference type="PANTHER" id="PTHR34934">
    <property type="entry name" value="FLAVIN-DEPENDENT THYMIDYLATE SYNTHASE"/>
    <property type="match status" value="1"/>
</dbReference>
<dbReference type="InterPro" id="IPR036098">
    <property type="entry name" value="Thymidylate_synthase_ThyX_sf"/>
</dbReference>
<dbReference type="Gene3D" id="3.30.1360.170">
    <property type="match status" value="2"/>
</dbReference>
<keyword evidence="2" id="KW-1185">Reference proteome</keyword>
<dbReference type="AlphaFoldDB" id="A0A857MJM4"/>
<dbReference type="GO" id="GO:0050660">
    <property type="term" value="F:flavin adenine dinucleotide binding"/>
    <property type="evidence" value="ECO:0007669"/>
    <property type="project" value="InterPro"/>
</dbReference>
<dbReference type="SUPFAM" id="SSF69796">
    <property type="entry name" value="Thymidylate synthase-complementing protein Thy1"/>
    <property type="match status" value="1"/>
</dbReference>
<dbReference type="GO" id="GO:0070402">
    <property type="term" value="F:NADPH binding"/>
    <property type="evidence" value="ECO:0007669"/>
    <property type="project" value="TreeGrafter"/>
</dbReference>
<evidence type="ECO:0008006" key="3">
    <source>
        <dbReference type="Google" id="ProtNLM"/>
    </source>
</evidence>
<dbReference type="Pfam" id="PF02511">
    <property type="entry name" value="Thy1"/>
    <property type="match status" value="1"/>
</dbReference>